<dbReference type="FunFam" id="3.40.390.10:FF:000001">
    <property type="entry name" value="A disintegrin and metalloproteinase with thrombospondin motifs 1"/>
    <property type="match status" value="1"/>
</dbReference>
<keyword evidence="4" id="KW-0645">Protease</keyword>
<feature type="binding site" evidence="16">
    <location>
        <position position="446"/>
    </location>
    <ligand>
        <name>Ca(2+)</name>
        <dbReference type="ChEBI" id="CHEBI:29108"/>
        <label>1</label>
    </ligand>
</feature>
<evidence type="ECO:0000256" key="10">
    <source>
        <dbReference type="ARBA" id="ARBA00022833"/>
    </source>
</evidence>
<dbReference type="Pfam" id="PF00090">
    <property type="entry name" value="TSP_1"/>
    <property type="match status" value="1"/>
</dbReference>
<dbReference type="Proteomes" id="UP001516400">
    <property type="component" value="Unassembled WGS sequence"/>
</dbReference>
<evidence type="ECO:0000256" key="14">
    <source>
        <dbReference type="ARBA" id="ARBA00023180"/>
    </source>
</evidence>
<evidence type="ECO:0000256" key="2">
    <source>
        <dbReference type="ARBA" id="ARBA00022525"/>
    </source>
</evidence>
<dbReference type="FunFam" id="2.60.120.830:FF:000001">
    <property type="entry name" value="A disintegrin and metalloproteinase with thrombospondin motifs 1"/>
    <property type="match status" value="1"/>
</dbReference>
<comment type="caution">
    <text evidence="18">Lacks conserved residue(s) required for the propagation of feature annotation.</text>
</comment>
<feature type="binding site" evidence="16 18">
    <location>
        <position position="388"/>
    </location>
    <ligand>
        <name>Zn(2+)</name>
        <dbReference type="ChEBI" id="CHEBI:29105"/>
        <note>catalytic</note>
    </ligand>
</feature>
<feature type="binding site" evidence="16">
    <location>
        <position position="443"/>
    </location>
    <ligand>
        <name>Ca(2+)</name>
        <dbReference type="ChEBI" id="CHEBI:29108"/>
        <label>1</label>
    </ligand>
</feature>
<protein>
    <recommendedName>
        <fullName evidence="20">Peptidase M12B domain-containing protein</fullName>
    </recommendedName>
</protein>
<dbReference type="CDD" id="cd04273">
    <property type="entry name" value="ZnMc_ADAMTS_like"/>
    <property type="match status" value="1"/>
</dbReference>
<dbReference type="PANTHER" id="PTHR13723:SF200">
    <property type="entry name" value="ADAM METALLOPEPTIDASE WITH THROMBOSPONDIN TYPE 1 MOTIF B, ISOFORM B"/>
    <property type="match status" value="1"/>
</dbReference>
<organism evidence="21 22">
    <name type="scientific">Cryptolaemus montrouzieri</name>
    <dbReference type="NCBI Taxonomy" id="559131"/>
    <lineage>
        <taxon>Eukaryota</taxon>
        <taxon>Metazoa</taxon>
        <taxon>Ecdysozoa</taxon>
        <taxon>Arthropoda</taxon>
        <taxon>Hexapoda</taxon>
        <taxon>Insecta</taxon>
        <taxon>Pterygota</taxon>
        <taxon>Neoptera</taxon>
        <taxon>Endopterygota</taxon>
        <taxon>Coleoptera</taxon>
        <taxon>Polyphaga</taxon>
        <taxon>Cucujiformia</taxon>
        <taxon>Coccinelloidea</taxon>
        <taxon>Coccinellidae</taxon>
        <taxon>Scymninae</taxon>
        <taxon>Scymnini</taxon>
        <taxon>Cryptolaemus</taxon>
    </lineage>
</organism>
<comment type="caution">
    <text evidence="21">The sequence shown here is derived from an EMBL/GenBank/DDBJ whole genome shotgun (WGS) entry which is preliminary data.</text>
</comment>
<dbReference type="PANTHER" id="PTHR13723">
    <property type="entry name" value="ADAMTS A DISINTEGRIN AND METALLOPROTEASE WITH THROMBOSPONDIN MOTIFS PROTEASE"/>
    <property type="match status" value="1"/>
</dbReference>
<feature type="disulfide bond" evidence="17">
    <location>
        <begin position="362"/>
        <end position="443"/>
    </location>
</feature>
<feature type="domain" description="Peptidase M12B" evidence="20">
    <location>
        <begin position="236"/>
        <end position="448"/>
    </location>
</feature>
<evidence type="ECO:0000256" key="15">
    <source>
        <dbReference type="PIRSR" id="PIRSR613273-1"/>
    </source>
</evidence>
<dbReference type="InterPro" id="IPR006586">
    <property type="entry name" value="ADAM_Cys-rich"/>
</dbReference>
<feature type="binding site" evidence="16 18">
    <location>
        <position position="384"/>
    </location>
    <ligand>
        <name>Zn(2+)</name>
        <dbReference type="ChEBI" id="CHEBI:29105"/>
        <note>catalytic</note>
    </ligand>
</feature>
<evidence type="ECO:0000256" key="12">
    <source>
        <dbReference type="ARBA" id="ARBA00023145"/>
    </source>
</evidence>
<feature type="chain" id="PRO_5044774392" description="Peptidase M12B domain-containing protein" evidence="19">
    <location>
        <begin position="23"/>
        <end position="945"/>
    </location>
</feature>
<keyword evidence="8" id="KW-0677">Repeat</keyword>
<evidence type="ECO:0000256" key="17">
    <source>
        <dbReference type="PIRSR" id="PIRSR613273-3"/>
    </source>
</evidence>
<evidence type="ECO:0000256" key="5">
    <source>
        <dbReference type="ARBA" id="ARBA00022685"/>
    </source>
</evidence>
<proteinExistence type="predicted"/>
<keyword evidence="12" id="KW-0865">Zymogen</keyword>
<feature type="disulfide bond" evidence="17">
    <location>
        <begin position="471"/>
        <end position="494"/>
    </location>
</feature>
<dbReference type="EMBL" id="JABFTP020000103">
    <property type="protein sequence ID" value="KAL3278399.1"/>
    <property type="molecule type" value="Genomic_DNA"/>
</dbReference>
<evidence type="ECO:0000256" key="9">
    <source>
        <dbReference type="ARBA" id="ARBA00022801"/>
    </source>
</evidence>
<dbReference type="GO" id="GO:0006508">
    <property type="term" value="P:proteolysis"/>
    <property type="evidence" value="ECO:0007669"/>
    <property type="project" value="UniProtKB-KW"/>
</dbReference>
<dbReference type="FunFam" id="2.20.100.10:FF:000006">
    <property type="entry name" value="A disintegrin and metalloproteinase with thrombospondin motifs 1"/>
    <property type="match status" value="1"/>
</dbReference>
<evidence type="ECO:0000256" key="16">
    <source>
        <dbReference type="PIRSR" id="PIRSR613273-2"/>
    </source>
</evidence>
<feature type="disulfide bond" evidence="17">
    <location>
        <begin position="562"/>
        <end position="574"/>
    </location>
</feature>
<dbReference type="InterPro" id="IPR045371">
    <property type="entry name" value="ADAMTS_CR_3"/>
</dbReference>
<feature type="binding site" evidence="16">
    <location>
        <position position="325"/>
    </location>
    <ligand>
        <name>Ca(2+)</name>
        <dbReference type="ChEBI" id="CHEBI:29108"/>
        <label>2</label>
    </ligand>
</feature>
<dbReference type="Gene3D" id="3.40.390.10">
    <property type="entry name" value="Collagenase (Catalytic Domain)"/>
    <property type="match status" value="1"/>
</dbReference>
<keyword evidence="3" id="KW-0272">Extracellular matrix</keyword>
<feature type="binding site" evidence="16">
    <location>
        <position position="332"/>
    </location>
    <ligand>
        <name>Ca(2+)</name>
        <dbReference type="ChEBI" id="CHEBI:29108"/>
        <label>1</label>
    </ligand>
</feature>
<dbReference type="InterPro" id="IPR041645">
    <property type="entry name" value="ADAMTS_CR_2"/>
</dbReference>
<keyword evidence="14" id="KW-0325">Glycoprotein</keyword>
<dbReference type="InterPro" id="IPR002870">
    <property type="entry name" value="Peptidase_M12B_N"/>
</dbReference>
<dbReference type="AlphaFoldDB" id="A0ABD2NIR8"/>
<accession>A0ABD2NIR8</accession>
<feature type="binding site" evidence="16">
    <location>
        <position position="325"/>
    </location>
    <ligand>
        <name>Ca(2+)</name>
        <dbReference type="ChEBI" id="CHEBI:29108"/>
        <label>1</label>
    </ligand>
</feature>
<evidence type="ECO:0000256" key="13">
    <source>
        <dbReference type="ARBA" id="ARBA00023157"/>
    </source>
</evidence>
<sequence length="945" mass="106481">MKAANGCHICLIFSYLIFEINTEILPSEDDLPEVIPVKLTPNGSFLTHNLTSTHEEGSVHYVIPIEDREHFLDLKPSWNFIGPSLIIERRKLNRHTRQKVNSNHLNCHFQGKIKGHDDSYAALSACNGLRGIIKTGSGIYYVEPSTIPTDLTGNDVSGHRHRIFKRSTEMSYLRKKRRRKRRKHPKNCGTKEKKRITRLEWQPSGRIKIQEKINIRKYKEKSTKHRRLKRSVSKPHYVEVLLVADTSMVVFHEEWDLTTYLLTIMNMVSILYMDPSIGNMIHIVVVKIIIIEDQLAEPDLIITSDSDKTLRSFCKWQKKLNPMNDSHPHHHDVAVLVTRKDICSSSSSGCNTLGVAQVGSICSSGDNCNVNEDNGITLAHTIAHELGHNLGMYHDSERSGCGNSHNIQHIMTPSFQADLVGITWSHCSRKDVTNFLDKGLGTCLLDRPEEVVAYGHPELPAGAMYDSSYQCRLQFSVDATECTSEDDICSRLWCYINETCTTKLLPAAPGTSCGKHKWCQNLKCVDIMDPPLPVDGGWGEWGPWSECSRTCGAGVSISERKCDHPVPSGGGNFCLGIRKRYRMCNTEPCSKKAPPFRAVQCALFNNHTYEGKQYDWLPYFEQTEPCRLYCIDKNNTIIMPLGDYAHDGTSCNIGTRDICITGVCQRVGCDWVVGSNATEDNCGVCEGDNSKCNIFNGTYSKQSISSGYREVVVIPSGATNIKISEKGYSENYISISSALHNKFYLNGKRHISLPGEYSIAGSLAMYERTPAERIRIPGPIEEMIVVLLVFLGKTHNPGVDYQYSLFKPESSKEVRYNWSYTDWSQCSATCGGGVQEKIPVCKESIASSGQYILDGISTIVDEFYCEPDQKPTEMVRTCNDWMCQTHWWIGPWQSCPVTCHDKEQPMRKRSIMCVDGQEMALPDNFCDRRTKPVEYGPCETLPVCE</sequence>
<keyword evidence="2" id="KW-0964">Secreted</keyword>
<dbReference type="InterPro" id="IPR013273">
    <property type="entry name" value="ADAMTS/ADAMTS-like"/>
</dbReference>
<keyword evidence="5" id="KW-0165">Cleavage on pair of basic residues</keyword>
<dbReference type="Pfam" id="PF17771">
    <property type="entry name" value="ADAMTS_CR_2"/>
    <property type="match status" value="1"/>
</dbReference>
<dbReference type="PROSITE" id="PS50215">
    <property type="entry name" value="ADAM_MEPRO"/>
    <property type="match status" value="1"/>
</dbReference>
<dbReference type="Pfam" id="PF19030">
    <property type="entry name" value="TSP1_ADAMTS"/>
    <property type="match status" value="2"/>
</dbReference>
<dbReference type="GO" id="GO:0008237">
    <property type="term" value="F:metallopeptidase activity"/>
    <property type="evidence" value="ECO:0007669"/>
    <property type="project" value="UniProtKB-KW"/>
</dbReference>
<feature type="active site" evidence="15 18">
    <location>
        <position position="385"/>
    </location>
</feature>
<evidence type="ECO:0000313" key="21">
    <source>
        <dbReference type="EMBL" id="KAL3278399.1"/>
    </source>
</evidence>
<dbReference type="InterPro" id="IPR024079">
    <property type="entry name" value="MetalloPept_cat_dom_sf"/>
</dbReference>
<dbReference type="Pfam" id="PF19236">
    <property type="entry name" value="ADAMTS_CR_3"/>
    <property type="match status" value="1"/>
</dbReference>
<evidence type="ECO:0000256" key="1">
    <source>
        <dbReference type="ARBA" id="ARBA00004498"/>
    </source>
</evidence>
<keyword evidence="7 19" id="KW-0732">Signal</keyword>
<feature type="disulfide bond" evidence="17">
    <location>
        <begin position="489"/>
        <end position="519"/>
    </location>
</feature>
<feature type="disulfide bond" evidence="17">
    <location>
        <begin position="513"/>
        <end position="524"/>
    </location>
</feature>
<feature type="binding site" evidence="16 18">
    <location>
        <position position="394"/>
    </location>
    <ligand>
        <name>Zn(2+)</name>
        <dbReference type="ChEBI" id="CHEBI:29105"/>
        <note>catalytic</note>
    </ligand>
</feature>
<dbReference type="InterPro" id="IPR036383">
    <property type="entry name" value="TSP1_rpt_sf"/>
</dbReference>
<feature type="binding site" evidence="16">
    <location>
        <position position="239"/>
    </location>
    <ligand>
        <name>Ca(2+)</name>
        <dbReference type="ChEBI" id="CHEBI:29108"/>
        <label>2</label>
    </ligand>
</feature>
<keyword evidence="10 16" id="KW-0862">Zinc</keyword>
<dbReference type="Gene3D" id="3.40.1620.60">
    <property type="match status" value="1"/>
</dbReference>
<evidence type="ECO:0000256" key="7">
    <source>
        <dbReference type="ARBA" id="ARBA00022729"/>
    </source>
</evidence>
<dbReference type="SUPFAM" id="SSF55486">
    <property type="entry name" value="Metalloproteases ('zincins'), catalytic domain"/>
    <property type="match status" value="1"/>
</dbReference>
<keyword evidence="11" id="KW-0482">Metalloprotease</keyword>
<evidence type="ECO:0000256" key="4">
    <source>
        <dbReference type="ARBA" id="ARBA00022670"/>
    </source>
</evidence>
<evidence type="ECO:0000256" key="6">
    <source>
        <dbReference type="ARBA" id="ARBA00022723"/>
    </source>
</evidence>
<dbReference type="InterPro" id="IPR001590">
    <property type="entry name" value="Peptidase_M12B"/>
</dbReference>
<feature type="disulfide bond" evidence="17">
    <location>
        <begin position="401"/>
        <end position="427"/>
    </location>
</feature>
<evidence type="ECO:0000313" key="22">
    <source>
        <dbReference type="Proteomes" id="UP001516400"/>
    </source>
</evidence>
<feature type="disulfide bond" evidence="17">
    <location>
        <begin position="482"/>
        <end position="500"/>
    </location>
</feature>
<keyword evidence="22" id="KW-1185">Reference proteome</keyword>
<feature type="disulfide bond" evidence="17">
    <location>
        <begin position="343"/>
        <end position="350"/>
    </location>
</feature>
<feature type="binding site" evidence="16">
    <location>
        <position position="446"/>
    </location>
    <ligand>
        <name>Ca(2+)</name>
        <dbReference type="ChEBI" id="CHEBI:29108"/>
        <label>2</label>
    </ligand>
</feature>
<name>A0ABD2NIR8_9CUCU</name>
<dbReference type="SMART" id="SM00608">
    <property type="entry name" value="ACR"/>
    <property type="match status" value="1"/>
</dbReference>
<keyword evidence="16" id="KW-0106">Calcium</keyword>
<feature type="disulfide bond" evidence="17">
    <location>
        <begin position="314"/>
        <end position="368"/>
    </location>
</feature>
<gene>
    <name evidence="21" type="ORF">HHI36_013727</name>
</gene>
<keyword evidence="13 17" id="KW-1015">Disulfide bond</keyword>
<dbReference type="SUPFAM" id="SSF82895">
    <property type="entry name" value="TSP-1 type 1 repeat"/>
    <property type="match status" value="2"/>
</dbReference>
<feature type="binding site" evidence="16">
    <location>
        <position position="239"/>
    </location>
    <ligand>
        <name>Ca(2+)</name>
        <dbReference type="ChEBI" id="CHEBI:29108"/>
        <label>1</label>
    </ligand>
</feature>
<dbReference type="Gene3D" id="2.60.120.830">
    <property type="match status" value="1"/>
</dbReference>
<comment type="cofactor">
    <cofactor evidence="16">
        <name>Zn(2+)</name>
        <dbReference type="ChEBI" id="CHEBI:29105"/>
    </cofactor>
    <text evidence="16">Binds 1 zinc ion per subunit.</text>
</comment>
<reference evidence="21 22" key="1">
    <citation type="journal article" date="2021" name="BMC Biol.">
        <title>Horizontally acquired antibacterial genes associated with adaptive radiation of ladybird beetles.</title>
        <authorList>
            <person name="Li H.S."/>
            <person name="Tang X.F."/>
            <person name="Huang Y.H."/>
            <person name="Xu Z.Y."/>
            <person name="Chen M.L."/>
            <person name="Du X.Y."/>
            <person name="Qiu B.Y."/>
            <person name="Chen P.T."/>
            <person name="Zhang W."/>
            <person name="Slipinski A."/>
            <person name="Escalona H.E."/>
            <person name="Waterhouse R.M."/>
            <person name="Zwick A."/>
            <person name="Pang H."/>
        </authorList>
    </citation>
    <scope>NUCLEOTIDE SEQUENCE [LARGE SCALE GENOMIC DNA]</scope>
    <source>
        <strain evidence="21">SYSU2018</strain>
    </source>
</reference>
<dbReference type="Pfam" id="PF01421">
    <property type="entry name" value="Reprolysin"/>
    <property type="match status" value="1"/>
</dbReference>
<dbReference type="Gene3D" id="2.20.100.10">
    <property type="entry name" value="Thrombospondin type-1 (TSP1) repeat"/>
    <property type="match status" value="2"/>
</dbReference>
<evidence type="ECO:0000256" key="3">
    <source>
        <dbReference type="ARBA" id="ARBA00022530"/>
    </source>
</evidence>
<feature type="disulfide bond" evidence="17">
    <location>
        <begin position="547"/>
        <end position="584"/>
    </location>
</feature>
<feature type="disulfide bond" evidence="17">
    <location>
        <begin position="551"/>
        <end position="589"/>
    </location>
</feature>
<dbReference type="PRINTS" id="PR01857">
    <property type="entry name" value="ADAMTSFAMILY"/>
</dbReference>
<dbReference type="PROSITE" id="PS50092">
    <property type="entry name" value="TSP1"/>
    <property type="match status" value="2"/>
</dbReference>
<evidence type="ECO:0000256" key="19">
    <source>
        <dbReference type="SAM" id="SignalP"/>
    </source>
</evidence>
<dbReference type="GO" id="GO:0046872">
    <property type="term" value="F:metal ion binding"/>
    <property type="evidence" value="ECO:0007669"/>
    <property type="project" value="UniProtKB-KW"/>
</dbReference>
<evidence type="ECO:0000259" key="20">
    <source>
        <dbReference type="PROSITE" id="PS50215"/>
    </source>
</evidence>
<evidence type="ECO:0000256" key="8">
    <source>
        <dbReference type="ARBA" id="ARBA00022737"/>
    </source>
</evidence>
<dbReference type="InterPro" id="IPR050439">
    <property type="entry name" value="ADAMTS_ADAMTS-like"/>
</dbReference>
<keyword evidence="9" id="KW-0378">Hydrolase</keyword>
<comment type="subcellular location">
    <subcellularLocation>
        <location evidence="1">Secreted</location>
        <location evidence="1">Extracellular space</location>
        <location evidence="1">Extracellular matrix</location>
    </subcellularLocation>
</comment>
<dbReference type="InterPro" id="IPR010294">
    <property type="entry name" value="ADAMTS_spacer1"/>
</dbReference>
<dbReference type="InterPro" id="IPR000884">
    <property type="entry name" value="TSP1_rpt"/>
</dbReference>
<feature type="binding site" description="in inhibited form" evidence="16">
    <location>
        <position position="188"/>
    </location>
    <ligand>
        <name>Zn(2+)</name>
        <dbReference type="ChEBI" id="CHEBI:29105"/>
        <note>catalytic</note>
    </ligand>
</feature>
<evidence type="ECO:0000256" key="18">
    <source>
        <dbReference type="PROSITE-ProRule" id="PRU00276"/>
    </source>
</evidence>
<dbReference type="Pfam" id="PF01562">
    <property type="entry name" value="Pep_M12B_propep"/>
    <property type="match status" value="1"/>
</dbReference>
<dbReference type="SMART" id="SM00209">
    <property type="entry name" value="TSP1"/>
    <property type="match status" value="3"/>
</dbReference>
<feature type="signal peptide" evidence="19">
    <location>
        <begin position="1"/>
        <end position="22"/>
    </location>
</feature>
<dbReference type="Pfam" id="PF05986">
    <property type="entry name" value="ADAMTS_spacer1"/>
    <property type="match status" value="1"/>
</dbReference>
<keyword evidence="6 16" id="KW-0479">Metal-binding</keyword>
<evidence type="ECO:0000256" key="11">
    <source>
        <dbReference type="ARBA" id="ARBA00023049"/>
    </source>
</evidence>